<evidence type="ECO:0000256" key="2">
    <source>
        <dbReference type="ARBA" id="ARBA00022679"/>
    </source>
</evidence>
<dbReference type="PROSITE" id="PS51581">
    <property type="entry name" value="SAM_GTMT"/>
    <property type="match status" value="1"/>
</dbReference>
<dbReference type="SUPFAM" id="SSF53335">
    <property type="entry name" value="S-adenosyl-L-methionine-dependent methyltransferases"/>
    <property type="match status" value="1"/>
</dbReference>
<dbReference type="EMBL" id="VIRM01000004">
    <property type="protein sequence ID" value="TQS23305.1"/>
    <property type="molecule type" value="Genomic_DNA"/>
</dbReference>
<comment type="similarity">
    <text evidence="4">Belongs to the class I-like SAM-binding methyltransferase superfamily. gTMT family.</text>
</comment>
<evidence type="ECO:0000256" key="1">
    <source>
        <dbReference type="ARBA" id="ARBA00022603"/>
    </source>
</evidence>
<sequence length="293" mass="33346">MSDTGLTFEGRVEDLHRAVRDHYDKLIDLYEQMWGEHIHHGYWDLDDLGVSRHEAQRRTVNELIAFAGVPRGARVLDSGCGVGASSIILARDLGCDVDGITLSREQVRRATEKAAEAGVSGQTRFLLMDAMRSTYPDDTFDVVWSLESCELMPDKRAYLAECARVLKPGGKLVVATWCSRDDRLDPSEVRLLRRLYRDFAVSHVLPLDRYRKLCEEALLVDVATADWTEHVRTTWKLSADIARPLARDPFFVWKLIRAKGLDVFRFVNSVPLMKKAYDRDVMHYGVFCATKPA</sequence>
<evidence type="ECO:0000256" key="3">
    <source>
        <dbReference type="ARBA" id="ARBA00022691"/>
    </source>
</evidence>
<accession>A0A544Z2R3</accession>
<keyword evidence="1 4" id="KW-0489">Methyltransferase</keyword>
<dbReference type="InterPro" id="IPR020803">
    <property type="entry name" value="MeTfrase_dom"/>
</dbReference>
<proteinExistence type="inferred from homology"/>
<gene>
    <name evidence="6" type="ORF">FLX08_05420</name>
</gene>
<feature type="region of interest" description="SAM motif I" evidence="4">
    <location>
        <begin position="75"/>
        <end position="84"/>
    </location>
</feature>
<dbReference type="PANTHER" id="PTHR44068:SF11">
    <property type="entry name" value="GERANYL DIPHOSPHATE 2-C-METHYLTRANSFERASE"/>
    <property type="match status" value="1"/>
</dbReference>
<evidence type="ECO:0000313" key="7">
    <source>
        <dbReference type="Proteomes" id="UP000316541"/>
    </source>
</evidence>
<feature type="domain" description="Polyketide synthase-like methyltransferase" evidence="5">
    <location>
        <begin position="48"/>
        <end position="271"/>
    </location>
</feature>
<feature type="region of interest" description="SAM motif II" evidence="4">
    <location>
        <begin position="138"/>
        <end position="146"/>
    </location>
</feature>
<dbReference type="InterPro" id="IPR013216">
    <property type="entry name" value="Methyltransf_11"/>
</dbReference>
<dbReference type="GO" id="GO:0008757">
    <property type="term" value="F:S-adenosylmethionine-dependent methyltransferase activity"/>
    <property type="evidence" value="ECO:0007669"/>
    <property type="project" value="InterPro"/>
</dbReference>
<dbReference type="SMART" id="SM00828">
    <property type="entry name" value="PKS_MT"/>
    <property type="match status" value="1"/>
</dbReference>
<organism evidence="6 7">
    <name type="scientific">Microbispora hainanensis</name>
    <dbReference type="NCBI Taxonomy" id="568844"/>
    <lineage>
        <taxon>Bacteria</taxon>
        <taxon>Bacillati</taxon>
        <taxon>Actinomycetota</taxon>
        <taxon>Actinomycetes</taxon>
        <taxon>Streptosporangiales</taxon>
        <taxon>Streptosporangiaceae</taxon>
        <taxon>Microbispora</taxon>
    </lineage>
</organism>
<name>A0A544Z2R3_9ACTN</name>
<dbReference type="Proteomes" id="UP000316541">
    <property type="component" value="Unassembled WGS sequence"/>
</dbReference>
<dbReference type="InterPro" id="IPR050447">
    <property type="entry name" value="Erg6_SMT_methyltransf"/>
</dbReference>
<dbReference type="PANTHER" id="PTHR44068">
    <property type="entry name" value="ZGC:194242"/>
    <property type="match status" value="1"/>
</dbReference>
<dbReference type="RefSeq" id="WP_142617061.1">
    <property type="nucleotide sequence ID" value="NZ_VIRM01000004.1"/>
</dbReference>
<dbReference type="AlphaFoldDB" id="A0A544Z2R3"/>
<comment type="caution">
    <text evidence="6">The sequence shown here is derived from an EMBL/GenBank/DDBJ whole genome shotgun (WGS) entry which is preliminary data.</text>
</comment>
<dbReference type="Pfam" id="PF08241">
    <property type="entry name" value="Methyltransf_11"/>
    <property type="match status" value="1"/>
</dbReference>
<evidence type="ECO:0000256" key="4">
    <source>
        <dbReference type="PROSITE-ProRule" id="PRU00914"/>
    </source>
</evidence>
<feature type="region of interest" description="SAM motif III" evidence="4">
    <location>
        <begin position="165"/>
        <end position="174"/>
    </location>
</feature>
<dbReference type="GO" id="GO:0032259">
    <property type="term" value="P:methylation"/>
    <property type="evidence" value="ECO:0007669"/>
    <property type="project" value="UniProtKB-UniRule"/>
</dbReference>
<dbReference type="InterPro" id="IPR025774">
    <property type="entry name" value="PiNMT-like"/>
</dbReference>
<reference evidence="6 7" key="1">
    <citation type="submission" date="2019-07" db="EMBL/GenBank/DDBJ databases">
        <title>Microbispora hainanensis DSM 45428.</title>
        <authorList>
            <person name="Thawai C."/>
        </authorList>
    </citation>
    <scope>NUCLEOTIDE SEQUENCE [LARGE SCALE GENOMIC DNA]</scope>
    <source>
        <strain evidence="6 7">DSM 45428</strain>
    </source>
</reference>
<dbReference type="CDD" id="cd02440">
    <property type="entry name" value="AdoMet_MTases"/>
    <property type="match status" value="1"/>
</dbReference>
<keyword evidence="2 4" id="KW-0808">Transferase</keyword>
<dbReference type="InterPro" id="IPR029063">
    <property type="entry name" value="SAM-dependent_MTases_sf"/>
</dbReference>
<protein>
    <submittedName>
        <fullName evidence="6">Methyltransferase domain-containing protein</fullName>
    </submittedName>
</protein>
<evidence type="ECO:0000313" key="6">
    <source>
        <dbReference type="EMBL" id="TQS23305.1"/>
    </source>
</evidence>
<dbReference type="Gene3D" id="3.40.50.150">
    <property type="entry name" value="Vaccinia Virus protein VP39"/>
    <property type="match status" value="1"/>
</dbReference>
<keyword evidence="3 4" id="KW-0949">S-adenosyl-L-methionine</keyword>
<evidence type="ECO:0000259" key="5">
    <source>
        <dbReference type="SMART" id="SM00828"/>
    </source>
</evidence>